<evidence type="ECO:0000259" key="1">
    <source>
        <dbReference type="Pfam" id="PF07238"/>
    </source>
</evidence>
<dbReference type="HOGENOM" id="CLU_1324460_0_0_11"/>
<dbReference type="Pfam" id="PF07238">
    <property type="entry name" value="PilZ"/>
    <property type="match status" value="1"/>
</dbReference>
<dbReference type="KEGG" id="cfi:Celf_0392"/>
<dbReference type="SUPFAM" id="SSF141371">
    <property type="entry name" value="PilZ domain-like"/>
    <property type="match status" value="1"/>
</dbReference>
<gene>
    <name evidence="2" type="ordered locus">Celf_0392</name>
</gene>
<feature type="domain" description="PilZ" evidence="1">
    <location>
        <begin position="85"/>
        <end position="187"/>
    </location>
</feature>
<dbReference type="InterPro" id="IPR009875">
    <property type="entry name" value="PilZ_domain"/>
</dbReference>
<dbReference type="Proteomes" id="UP000008460">
    <property type="component" value="Chromosome"/>
</dbReference>
<organism evidence="2 3">
    <name type="scientific">Cellulomonas fimi (strain ATCC 484 / DSM 20113 / JCM 1341 / CCUG 24087 / LMG 16345 / NBRC 15513 / NCIMB 8980 / NCTC 7547 / NRS-133)</name>
    <dbReference type="NCBI Taxonomy" id="590998"/>
    <lineage>
        <taxon>Bacteria</taxon>
        <taxon>Bacillati</taxon>
        <taxon>Actinomycetota</taxon>
        <taxon>Actinomycetes</taxon>
        <taxon>Micrococcales</taxon>
        <taxon>Cellulomonadaceae</taxon>
        <taxon>Cellulomonas</taxon>
    </lineage>
</organism>
<evidence type="ECO:0000313" key="2">
    <source>
        <dbReference type="EMBL" id="AEE44535.1"/>
    </source>
</evidence>
<dbReference type="GO" id="GO:0035438">
    <property type="term" value="F:cyclic-di-GMP binding"/>
    <property type="evidence" value="ECO:0007669"/>
    <property type="project" value="InterPro"/>
</dbReference>
<dbReference type="STRING" id="590998.Celf_0392"/>
<name>F4H7H8_CELFA</name>
<dbReference type="AlphaFoldDB" id="F4H7H8"/>
<dbReference type="RefSeq" id="WP_013769564.1">
    <property type="nucleotide sequence ID" value="NC_015514.1"/>
</dbReference>
<evidence type="ECO:0000313" key="3">
    <source>
        <dbReference type="Proteomes" id="UP000008460"/>
    </source>
</evidence>
<keyword evidence="3" id="KW-1185">Reference proteome</keyword>
<proteinExistence type="predicted"/>
<reference evidence="2 3" key="1">
    <citation type="submission" date="2011-04" db="EMBL/GenBank/DDBJ databases">
        <title>Complete sequence of Cellulomonas fimi ATCC 484.</title>
        <authorList>
            <consortium name="US DOE Joint Genome Institute"/>
            <person name="Lucas S."/>
            <person name="Han J."/>
            <person name="Lapidus A."/>
            <person name="Cheng J.-F."/>
            <person name="Goodwin L."/>
            <person name="Pitluck S."/>
            <person name="Peters L."/>
            <person name="Chertkov O."/>
            <person name="Detter J.C."/>
            <person name="Han C."/>
            <person name="Tapia R."/>
            <person name="Land M."/>
            <person name="Hauser L."/>
            <person name="Kyrpides N."/>
            <person name="Ivanova N."/>
            <person name="Ovchinnikova G."/>
            <person name="Pagani I."/>
            <person name="Mead D."/>
            <person name="Brumm P."/>
            <person name="Woyke T."/>
        </authorList>
    </citation>
    <scope>NUCLEOTIDE SEQUENCE [LARGE SCALE GENOMIC DNA]</scope>
    <source>
        <strain evidence="3">ATCC 484 / DSM 20113 / JCM 1341 / NBRC 15513 / NCIMB 8980 / NCTC 7547</strain>
    </source>
</reference>
<dbReference type="Gene3D" id="2.40.10.220">
    <property type="entry name" value="predicted glycosyltransferase like domains"/>
    <property type="match status" value="1"/>
</dbReference>
<protein>
    <submittedName>
        <fullName evidence="2">Type IV pilus assembly PilZ</fullName>
    </submittedName>
</protein>
<accession>F4H7H8</accession>
<sequence length="200" mass="22111">MHDLARCALSAGDRVIEGFVVECDDGTMTVGTELGASGTLQPGTDVKILVLDDVRGEVRYSGWVTEVGLTRLHVTDLELTSMLQKRKVARVRIAQICTGTVVSGDAEPEPVTFVVVDVGAHGMRISTAATLREHDRIDFRFPAGDRVVPLVAEVLRRQRTSSGATQYGCRFVELGERESDDLFRFVLRTQLEQRRSRLHS</sequence>
<dbReference type="EMBL" id="CP002666">
    <property type="protein sequence ID" value="AEE44535.1"/>
    <property type="molecule type" value="Genomic_DNA"/>
</dbReference>